<evidence type="ECO:0000256" key="1">
    <source>
        <dbReference type="SAM" id="SignalP"/>
    </source>
</evidence>
<dbReference type="InterPro" id="IPR032407">
    <property type="entry name" value="MHB"/>
</dbReference>
<gene>
    <name evidence="2" type="ORF">K875_02419</name>
</gene>
<reference evidence="2 3" key="1">
    <citation type="submission" date="2014-04" db="EMBL/GenBank/DDBJ databases">
        <title>The Genome Sequence of Mycobacterium tuberculosis TKK-01-0051.</title>
        <authorList>
            <consortium name="The Broad Institute Genomics Platform"/>
            <consortium name="The Broad Institute Genome Sequencing Center for Infectious Disease"/>
            <person name="Earl A.M."/>
            <person name="Cohen K."/>
            <person name="Pym A."/>
            <person name="Bishai W."/>
            <person name="Maharaj K."/>
            <person name="Desjardins C."/>
            <person name="Abeel T."/>
            <person name="Young S."/>
            <person name="Zeng Q."/>
            <person name="Gargeya S."/>
            <person name="Abouelleil A."/>
            <person name="Alvarado L."/>
            <person name="Chapman S.B."/>
            <person name="Gainer-Dewar J."/>
            <person name="Goldberg J."/>
            <person name="Griggs A."/>
            <person name="Gujja S."/>
            <person name="Hansen M."/>
            <person name="Howarth C."/>
            <person name="Imamovic A."/>
            <person name="Larimer J."/>
            <person name="Murphy C."/>
            <person name="Naylor J."/>
            <person name="Pearson M."/>
            <person name="Poon T.W."/>
            <person name="Priest M."/>
            <person name="Roberts A."/>
            <person name="Saif S."/>
            <person name="Shea T."/>
            <person name="Sykes S."/>
            <person name="Wortman J."/>
            <person name="Nusbaum C."/>
            <person name="Birren B."/>
        </authorList>
    </citation>
    <scope>NUCLEOTIDE SEQUENCE [LARGE SCALE GENOMIC DNA]</scope>
    <source>
        <strain evidence="2 3">TKK-01-0051</strain>
    </source>
</reference>
<organism evidence="2 3">
    <name type="scientific">Mycobacterium [tuberculosis] TKK-01-0051</name>
    <dbReference type="NCBI Taxonomy" id="1324261"/>
    <lineage>
        <taxon>Bacteria</taxon>
        <taxon>Bacillati</taxon>
        <taxon>Actinomycetota</taxon>
        <taxon>Actinomycetes</taxon>
        <taxon>Mycobacteriales</taxon>
        <taxon>Mycobacteriaceae</taxon>
        <taxon>Mycobacterium</taxon>
        <taxon>Mycobacterium avium complex (MAC)</taxon>
    </lineage>
</organism>
<name>A0A051U3A8_9MYCO</name>
<evidence type="ECO:0008006" key="4">
    <source>
        <dbReference type="Google" id="ProtNLM"/>
    </source>
</evidence>
<keyword evidence="1" id="KW-0732">Signal</keyword>
<dbReference type="RefSeq" id="WP_007774328.1">
    <property type="nucleotide sequence ID" value="NZ_KK328284.1"/>
</dbReference>
<protein>
    <recommendedName>
        <fullName evidence="4">Hemophore-related protein</fullName>
    </recommendedName>
</protein>
<dbReference type="HOGENOM" id="CLU_171779_0_0_11"/>
<sequence length="112" mass="12181">MMKRSLAKLAVTVGGLALASTAGAGIASADPDYGPMIHTTCSYDQAMRAVHAENPMAAQYLDQSPPNQQFLQQYLASSPDQRVNLLHAIEHNQGAQQALPIFQQMMTDCTRY</sequence>
<dbReference type="AlphaFoldDB" id="A0A051U3A8"/>
<evidence type="ECO:0000313" key="3">
    <source>
        <dbReference type="Proteomes" id="UP000025947"/>
    </source>
</evidence>
<evidence type="ECO:0000313" key="2">
    <source>
        <dbReference type="EMBL" id="KBZ63707.1"/>
    </source>
</evidence>
<proteinExistence type="predicted"/>
<dbReference type="NCBIfam" id="TIGR04529">
    <property type="entry name" value="MTB_hemophore"/>
    <property type="match status" value="1"/>
</dbReference>
<dbReference type="PATRIC" id="fig|1324261.3.peg.2438"/>
<dbReference type="PIRSF" id="PIRSF010611">
    <property type="entry name" value="UCP010611"/>
    <property type="match status" value="1"/>
</dbReference>
<dbReference type="InterPro" id="IPR016572">
    <property type="entry name" value="UCP010611"/>
</dbReference>
<dbReference type="EMBL" id="JLXW01000006">
    <property type="protein sequence ID" value="KBZ63707.1"/>
    <property type="molecule type" value="Genomic_DNA"/>
</dbReference>
<dbReference type="GO" id="GO:0020037">
    <property type="term" value="F:heme binding"/>
    <property type="evidence" value="ECO:0007669"/>
    <property type="project" value="InterPro"/>
</dbReference>
<feature type="chain" id="PRO_5038771859" description="Hemophore-related protein" evidence="1">
    <location>
        <begin position="25"/>
        <end position="112"/>
    </location>
</feature>
<dbReference type="Proteomes" id="UP000025947">
    <property type="component" value="Unassembled WGS sequence"/>
</dbReference>
<feature type="signal peptide" evidence="1">
    <location>
        <begin position="1"/>
        <end position="24"/>
    </location>
</feature>
<comment type="caution">
    <text evidence="2">The sequence shown here is derived from an EMBL/GenBank/DDBJ whole genome shotgun (WGS) entry which is preliminary data.</text>
</comment>
<accession>A0A051U3A8</accession>
<dbReference type="GeneID" id="31529197"/>
<keyword evidence="3" id="KW-1185">Reference proteome</keyword>